<feature type="compositionally biased region" description="Acidic residues" evidence="1">
    <location>
        <begin position="263"/>
        <end position="273"/>
    </location>
</feature>
<dbReference type="InterPro" id="IPR025724">
    <property type="entry name" value="GAG-pre-integrase_dom"/>
</dbReference>
<comment type="caution">
    <text evidence="3">The sequence shown here is derived from an EMBL/GenBank/DDBJ whole genome shotgun (WGS) entry which is preliminary data.</text>
</comment>
<keyword evidence="4" id="KW-1185">Reference proteome</keyword>
<dbReference type="Proteomes" id="UP000634136">
    <property type="component" value="Unassembled WGS sequence"/>
</dbReference>
<accession>A0A834XDF2</accession>
<dbReference type="OrthoDB" id="850522at2759"/>
<feature type="region of interest" description="Disordered" evidence="1">
    <location>
        <begin position="229"/>
        <end position="276"/>
    </location>
</feature>
<dbReference type="PANTHER" id="PTHR34222">
    <property type="entry name" value="GAG_PRE-INTEGRS DOMAIN-CONTAINING PROTEIN"/>
    <property type="match status" value="1"/>
</dbReference>
<dbReference type="Pfam" id="PF13976">
    <property type="entry name" value="gag_pre-integrs"/>
    <property type="match status" value="1"/>
</dbReference>
<name>A0A834XDF2_9FABA</name>
<dbReference type="EMBL" id="JAAIUW010000002">
    <property type="protein sequence ID" value="KAF7842166.1"/>
    <property type="molecule type" value="Genomic_DNA"/>
</dbReference>
<evidence type="ECO:0000259" key="2">
    <source>
        <dbReference type="Pfam" id="PF13976"/>
    </source>
</evidence>
<evidence type="ECO:0000313" key="3">
    <source>
        <dbReference type="EMBL" id="KAF7842166.1"/>
    </source>
</evidence>
<gene>
    <name evidence="3" type="ORF">G2W53_004464</name>
</gene>
<evidence type="ECO:0000256" key="1">
    <source>
        <dbReference type="SAM" id="MobiDB-lite"/>
    </source>
</evidence>
<protein>
    <submittedName>
        <fullName evidence="3">Putative ribonuclease H-like domain-containing protein</fullName>
    </submittedName>
</protein>
<sequence>MMVKTIGRRAEDKKADKAGKYCDNCNQNGHTRESCFKIIGLPDWFKELKEQKKKAGNAANMVADTPIDFVNDKENIDLVGVLSVLQELAKVVKNKADEQDQRTRKILIEGKVAGNLYVLRQTNVVEKIGNYISNTSFSTCNHANRSITTDVTLWHHRLGHAAIDSIKHVDGINMRNIDCLPDVCEICHYAKQHSTADASRISHIGEVVEAKQPKELGEDNTLEFETIRVENSTSDLGGSENRDEESISANDSDCQQGEKDVIEEGSQELELQDDPPTLIQEQATNNNFEQGFSFQDR</sequence>
<proteinExistence type="predicted"/>
<dbReference type="PANTHER" id="PTHR34222:SF99">
    <property type="entry name" value="PROTEIN, PUTATIVE-RELATED"/>
    <property type="match status" value="1"/>
</dbReference>
<evidence type="ECO:0000313" key="4">
    <source>
        <dbReference type="Proteomes" id="UP000634136"/>
    </source>
</evidence>
<reference evidence="3" key="1">
    <citation type="submission" date="2020-09" db="EMBL/GenBank/DDBJ databases">
        <title>Genome-Enabled Discovery of Anthraquinone Biosynthesis in Senna tora.</title>
        <authorList>
            <person name="Kang S.-H."/>
            <person name="Pandey R.P."/>
            <person name="Lee C.-M."/>
            <person name="Sim J.-S."/>
            <person name="Jeong J.-T."/>
            <person name="Choi B.-S."/>
            <person name="Jung M."/>
            <person name="Ginzburg D."/>
            <person name="Zhao K."/>
            <person name="Won S.Y."/>
            <person name="Oh T.-J."/>
            <person name="Yu Y."/>
            <person name="Kim N.-H."/>
            <person name="Lee O.R."/>
            <person name="Lee T.-H."/>
            <person name="Bashyal P."/>
            <person name="Kim T.-S."/>
            <person name="Lee W.-H."/>
            <person name="Kawkins C."/>
            <person name="Kim C.-K."/>
            <person name="Kim J.S."/>
            <person name="Ahn B.O."/>
            <person name="Rhee S.Y."/>
            <person name="Sohng J.K."/>
        </authorList>
    </citation>
    <scope>NUCLEOTIDE SEQUENCE</scope>
    <source>
        <tissue evidence="3">Leaf</tissue>
    </source>
</reference>
<organism evidence="3 4">
    <name type="scientific">Senna tora</name>
    <dbReference type="NCBI Taxonomy" id="362788"/>
    <lineage>
        <taxon>Eukaryota</taxon>
        <taxon>Viridiplantae</taxon>
        <taxon>Streptophyta</taxon>
        <taxon>Embryophyta</taxon>
        <taxon>Tracheophyta</taxon>
        <taxon>Spermatophyta</taxon>
        <taxon>Magnoliopsida</taxon>
        <taxon>eudicotyledons</taxon>
        <taxon>Gunneridae</taxon>
        <taxon>Pentapetalae</taxon>
        <taxon>rosids</taxon>
        <taxon>fabids</taxon>
        <taxon>Fabales</taxon>
        <taxon>Fabaceae</taxon>
        <taxon>Caesalpinioideae</taxon>
        <taxon>Cassia clade</taxon>
        <taxon>Senna</taxon>
    </lineage>
</organism>
<feature type="domain" description="GAG-pre-integrase" evidence="2">
    <location>
        <begin position="136"/>
        <end position="192"/>
    </location>
</feature>
<dbReference type="AlphaFoldDB" id="A0A834XDF2"/>